<feature type="transmembrane region" description="Helical" evidence="7">
    <location>
        <begin position="66"/>
        <end position="82"/>
    </location>
</feature>
<evidence type="ECO:0000313" key="9">
    <source>
        <dbReference type="Proteomes" id="UP001161406"/>
    </source>
</evidence>
<keyword evidence="6 7" id="KW-0472">Membrane</keyword>
<gene>
    <name evidence="8" type="ORF">GCM10007913_31690</name>
</gene>
<evidence type="ECO:0000256" key="5">
    <source>
        <dbReference type="ARBA" id="ARBA00022989"/>
    </source>
</evidence>
<dbReference type="PANTHER" id="PTHR22926">
    <property type="entry name" value="PHOSPHO-N-ACETYLMURAMOYL-PENTAPEPTIDE-TRANSFERASE"/>
    <property type="match status" value="1"/>
</dbReference>
<sequence length="335" mass="36240">MIIAALLISWLGTLLIEHQADRLGLVQASNARSSHTRPTPSGGGLAIALASVLAATALAQTGHGELWTFAVLAMCIALLGFADDLYDLSPALRFPIQALIFFALLWTSGPLPSIPLPLNLALAGPLLFVILLLVGLWWLNLFNFMDGIDGIAGSQAILLLLGGSAIWWLGNPAAADFSSFWLALAGAAATGGFLLRNWPPAKIFMGDAGSNAIALLIFWVAIRAIAEGQVAYQPWLILPAVFVTDATVTLMRRLLRGERPWYAHRRHAYQQLSRVWGHRRVTLAYSGLTLAWTFPLAWAAQQLPTWSWWLVLLTYMPLVALSLRADAGGANEMGA</sequence>
<dbReference type="Pfam" id="PF00953">
    <property type="entry name" value="Glycos_transf_4"/>
    <property type="match status" value="1"/>
</dbReference>
<keyword evidence="3 8" id="KW-0808">Transferase</keyword>
<feature type="transmembrane region" description="Helical" evidence="7">
    <location>
        <begin position="281"/>
        <end position="300"/>
    </location>
</feature>
<evidence type="ECO:0000256" key="2">
    <source>
        <dbReference type="ARBA" id="ARBA00022475"/>
    </source>
</evidence>
<feature type="transmembrane region" description="Helical" evidence="7">
    <location>
        <begin position="175"/>
        <end position="196"/>
    </location>
</feature>
<dbReference type="Proteomes" id="UP001161406">
    <property type="component" value="Unassembled WGS sequence"/>
</dbReference>
<proteinExistence type="predicted"/>
<reference evidence="8" key="2">
    <citation type="submission" date="2023-01" db="EMBL/GenBank/DDBJ databases">
        <title>Draft genome sequence of Devosia yakushimensis strain NBRC 103855.</title>
        <authorList>
            <person name="Sun Q."/>
            <person name="Mori K."/>
        </authorList>
    </citation>
    <scope>NUCLEOTIDE SEQUENCE</scope>
    <source>
        <strain evidence="8">NBRC 103855</strain>
    </source>
</reference>
<keyword evidence="2" id="KW-1003">Cell membrane</keyword>
<feature type="transmembrane region" description="Helical" evidence="7">
    <location>
        <begin position="208"/>
        <end position="226"/>
    </location>
</feature>
<dbReference type="EMBL" id="BSNG01000001">
    <property type="protein sequence ID" value="GLQ11237.1"/>
    <property type="molecule type" value="Genomic_DNA"/>
</dbReference>
<feature type="transmembrane region" description="Helical" evidence="7">
    <location>
        <begin position="120"/>
        <end position="139"/>
    </location>
</feature>
<evidence type="ECO:0000256" key="4">
    <source>
        <dbReference type="ARBA" id="ARBA00022692"/>
    </source>
</evidence>
<evidence type="ECO:0000256" key="7">
    <source>
        <dbReference type="SAM" id="Phobius"/>
    </source>
</evidence>
<evidence type="ECO:0000256" key="6">
    <source>
        <dbReference type="ARBA" id="ARBA00023136"/>
    </source>
</evidence>
<feature type="transmembrane region" description="Helical" evidence="7">
    <location>
        <begin position="306"/>
        <end position="323"/>
    </location>
</feature>
<keyword evidence="5 7" id="KW-1133">Transmembrane helix</keyword>
<dbReference type="PANTHER" id="PTHR22926:SF3">
    <property type="entry name" value="UNDECAPRENYL-PHOSPHATE ALPHA-N-ACETYLGLUCOSAMINYL 1-PHOSPHATE TRANSFERASE"/>
    <property type="match status" value="1"/>
</dbReference>
<evidence type="ECO:0000256" key="3">
    <source>
        <dbReference type="ARBA" id="ARBA00022679"/>
    </source>
</evidence>
<organism evidence="8 9">
    <name type="scientific">Devosia yakushimensis</name>
    <dbReference type="NCBI Taxonomy" id="470028"/>
    <lineage>
        <taxon>Bacteria</taxon>
        <taxon>Pseudomonadati</taxon>
        <taxon>Pseudomonadota</taxon>
        <taxon>Alphaproteobacteria</taxon>
        <taxon>Hyphomicrobiales</taxon>
        <taxon>Devosiaceae</taxon>
        <taxon>Devosia</taxon>
    </lineage>
</organism>
<name>A0ABQ5UGP5_9HYPH</name>
<feature type="transmembrane region" description="Helical" evidence="7">
    <location>
        <begin position="232"/>
        <end position="251"/>
    </location>
</feature>
<dbReference type="InterPro" id="IPR000715">
    <property type="entry name" value="Glycosyl_transferase_4"/>
</dbReference>
<comment type="caution">
    <text evidence="8">The sequence shown here is derived from an EMBL/GenBank/DDBJ whole genome shotgun (WGS) entry which is preliminary data.</text>
</comment>
<reference evidence="8" key="1">
    <citation type="journal article" date="2014" name="Int. J. Syst. Evol. Microbiol.">
        <title>Complete genome of a new Firmicutes species belonging to the dominant human colonic microbiota ('Ruminococcus bicirculans') reveals two chromosomes and a selective capacity to utilize plant glucans.</title>
        <authorList>
            <consortium name="NISC Comparative Sequencing Program"/>
            <person name="Wegmann U."/>
            <person name="Louis P."/>
            <person name="Goesmann A."/>
            <person name="Henrissat B."/>
            <person name="Duncan S.H."/>
            <person name="Flint H.J."/>
        </authorList>
    </citation>
    <scope>NUCLEOTIDE SEQUENCE</scope>
    <source>
        <strain evidence="8">NBRC 103855</strain>
    </source>
</reference>
<protein>
    <submittedName>
        <fullName evidence="8">Glycosyl transferase</fullName>
    </submittedName>
</protein>
<feature type="transmembrane region" description="Helical" evidence="7">
    <location>
        <begin position="151"/>
        <end position="169"/>
    </location>
</feature>
<evidence type="ECO:0000313" key="8">
    <source>
        <dbReference type="EMBL" id="GLQ11237.1"/>
    </source>
</evidence>
<accession>A0ABQ5UGP5</accession>
<comment type="subcellular location">
    <subcellularLocation>
        <location evidence="1">Cell membrane</location>
        <topology evidence="1">Multi-pass membrane protein</topology>
    </subcellularLocation>
</comment>
<keyword evidence="9" id="KW-1185">Reference proteome</keyword>
<dbReference type="RefSeq" id="WP_284392530.1">
    <property type="nucleotide sequence ID" value="NZ_BSNG01000001.1"/>
</dbReference>
<dbReference type="CDD" id="cd06854">
    <property type="entry name" value="GT_WbpL_WbcO_like"/>
    <property type="match status" value="1"/>
</dbReference>
<evidence type="ECO:0000256" key="1">
    <source>
        <dbReference type="ARBA" id="ARBA00004651"/>
    </source>
</evidence>
<keyword evidence="4 7" id="KW-0812">Transmembrane</keyword>
<feature type="transmembrane region" description="Helical" evidence="7">
    <location>
        <begin position="94"/>
        <end position="114"/>
    </location>
</feature>
<dbReference type="GO" id="GO:0016740">
    <property type="term" value="F:transferase activity"/>
    <property type="evidence" value="ECO:0007669"/>
    <property type="project" value="UniProtKB-KW"/>
</dbReference>